<dbReference type="Gene3D" id="3.30.559.10">
    <property type="entry name" value="Chloramphenicol acetyltransferase-like domain"/>
    <property type="match status" value="2"/>
</dbReference>
<accession>A0A0E0JZV5</accession>
<name>A0A0E0JZV5_ORYPU</name>
<keyword evidence="4" id="KW-1185">Reference proteome</keyword>
<protein>
    <submittedName>
        <fullName evidence="3">Uncharacterized protein</fullName>
    </submittedName>
</protein>
<evidence type="ECO:0000313" key="4">
    <source>
        <dbReference type="Proteomes" id="UP000026962"/>
    </source>
</evidence>
<reference evidence="3" key="1">
    <citation type="submission" date="2015-04" db="UniProtKB">
        <authorList>
            <consortium name="EnsemblPlants"/>
        </authorList>
    </citation>
    <scope>IDENTIFICATION</scope>
</reference>
<evidence type="ECO:0000256" key="2">
    <source>
        <dbReference type="ARBA" id="ARBA00023315"/>
    </source>
</evidence>
<organism evidence="3">
    <name type="scientific">Oryza punctata</name>
    <name type="common">Red rice</name>
    <dbReference type="NCBI Taxonomy" id="4537"/>
    <lineage>
        <taxon>Eukaryota</taxon>
        <taxon>Viridiplantae</taxon>
        <taxon>Streptophyta</taxon>
        <taxon>Embryophyta</taxon>
        <taxon>Tracheophyta</taxon>
        <taxon>Spermatophyta</taxon>
        <taxon>Magnoliopsida</taxon>
        <taxon>Liliopsida</taxon>
        <taxon>Poales</taxon>
        <taxon>Poaceae</taxon>
        <taxon>BOP clade</taxon>
        <taxon>Oryzoideae</taxon>
        <taxon>Oryzeae</taxon>
        <taxon>Oryzinae</taxon>
        <taxon>Oryza</taxon>
    </lineage>
</organism>
<evidence type="ECO:0000313" key="3">
    <source>
        <dbReference type="EnsemblPlants" id="OPUNC02G14960.1"/>
    </source>
</evidence>
<sequence length="252" mass="27663">MTDQYELFYQPGDAVAFTVTEHDGARGVDELATEDPREVAKIVPLVPALRQGGAVLAVQATVLLPLAPHGLALGATVHHAAYDGASSTHFLHTWVAVCAARKVPPELPVMDRSFIVDREDMHDFFTAPRAQKGFDSPDAMDRLVATYALLAAHLQSIKDTIVGEAARRGIVPPPRCTSIVATYGVMWLCHLRATQGNNNGGHDDDDGRAYFLFVTDHRRWMKPRIPSRYFGNCVGPCYASMHRRKLSLPPPP</sequence>
<dbReference type="AlphaFoldDB" id="A0A0E0JZV5"/>
<evidence type="ECO:0000256" key="1">
    <source>
        <dbReference type="ARBA" id="ARBA00022679"/>
    </source>
</evidence>
<dbReference type="HOGENOM" id="CLU_1104235_0_0_1"/>
<dbReference type="InterPro" id="IPR023213">
    <property type="entry name" value="CAT-like_dom_sf"/>
</dbReference>
<dbReference type="GO" id="GO:0050734">
    <property type="term" value="F:hydroxycinnamoyltransferase activity"/>
    <property type="evidence" value="ECO:0007669"/>
    <property type="project" value="UniProtKB-ARBA"/>
</dbReference>
<dbReference type="Gramene" id="OPUNC02G14960.1">
    <property type="protein sequence ID" value="OPUNC02G14960.1"/>
    <property type="gene ID" value="OPUNC02G14960"/>
</dbReference>
<dbReference type="PANTHER" id="PTHR31625">
    <property type="match status" value="1"/>
</dbReference>
<keyword evidence="2" id="KW-0012">Acyltransferase</keyword>
<keyword evidence="1" id="KW-0808">Transferase</keyword>
<dbReference type="EnsemblPlants" id="OPUNC02G14960.1">
    <property type="protein sequence ID" value="OPUNC02G14960.1"/>
    <property type="gene ID" value="OPUNC02G14960"/>
</dbReference>
<dbReference type="Proteomes" id="UP000026962">
    <property type="component" value="Chromosome 2"/>
</dbReference>
<dbReference type="Pfam" id="PF02458">
    <property type="entry name" value="Transferase"/>
    <property type="match status" value="1"/>
</dbReference>
<proteinExistence type="predicted"/>
<dbReference type="InterPro" id="IPR051504">
    <property type="entry name" value="Plant_metabolite_acyltrans"/>
</dbReference>
<dbReference type="eggNOG" id="ENOG502QPXT">
    <property type="taxonomic scope" value="Eukaryota"/>
</dbReference>
<reference evidence="3" key="2">
    <citation type="submission" date="2018-05" db="EMBL/GenBank/DDBJ databases">
        <title>OpunRS2 (Oryza punctata Reference Sequence Version 2).</title>
        <authorList>
            <person name="Zhang J."/>
            <person name="Kudrna D."/>
            <person name="Lee S."/>
            <person name="Talag J."/>
            <person name="Welchert J."/>
            <person name="Wing R.A."/>
        </authorList>
    </citation>
    <scope>NUCLEOTIDE SEQUENCE [LARGE SCALE GENOMIC DNA]</scope>
</reference>
<dbReference type="STRING" id="4537.A0A0E0JZV5"/>